<keyword evidence="1" id="KW-0413">Isomerase</keyword>
<dbReference type="GO" id="GO:0016853">
    <property type="term" value="F:isomerase activity"/>
    <property type="evidence" value="ECO:0007669"/>
    <property type="project" value="UniProtKB-KW"/>
</dbReference>
<protein>
    <submittedName>
        <fullName evidence="3">4-oxalocrotonate tautomerase</fullName>
    </submittedName>
</protein>
<accession>A0A2V2N677</accession>
<dbReference type="EMBL" id="QGMY01000002">
    <property type="protein sequence ID" value="PWR74100.1"/>
    <property type="molecule type" value="Genomic_DNA"/>
</dbReference>
<evidence type="ECO:0000259" key="2">
    <source>
        <dbReference type="Pfam" id="PF01361"/>
    </source>
</evidence>
<keyword evidence="4" id="KW-1185">Reference proteome</keyword>
<dbReference type="NCBIfam" id="NF041920">
    <property type="entry name" value="DmpI"/>
    <property type="match status" value="1"/>
</dbReference>
<gene>
    <name evidence="3" type="ORF">DK846_02790</name>
</gene>
<dbReference type="Gene3D" id="3.30.429.10">
    <property type="entry name" value="Macrophage Migration Inhibitory Factor"/>
    <property type="match status" value="1"/>
</dbReference>
<dbReference type="Proteomes" id="UP000245657">
    <property type="component" value="Unassembled WGS sequence"/>
</dbReference>
<dbReference type="Pfam" id="PF01361">
    <property type="entry name" value="Tautomerase"/>
    <property type="match status" value="1"/>
</dbReference>
<evidence type="ECO:0000313" key="4">
    <source>
        <dbReference type="Proteomes" id="UP000245657"/>
    </source>
</evidence>
<organism evidence="3 4">
    <name type="scientific">Methanospirillum lacunae</name>
    <dbReference type="NCBI Taxonomy" id="668570"/>
    <lineage>
        <taxon>Archaea</taxon>
        <taxon>Methanobacteriati</taxon>
        <taxon>Methanobacteriota</taxon>
        <taxon>Stenosarchaea group</taxon>
        <taxon>Methanomicrobia</taxon>
        <taxon>Methanomicrobiales</taxon>
        <taxon>Methanospirillaceae</taxon>
        <taxon>Methanospirillum</taxon>
    </lineage>
</organism>
<name>A0A2V2N677_9EURY</name>
<feature type="domain" description="4-oxalocrotonate tautomerase-like" evidence="2">
    <location>
        <begin position="2"/>
        <end position="59"/>
    </location>
</feature>
<dbReference type="RefSeq" id="WP_109967379.1">
    <property type="nucleotide sequence ID" value="NZ_CP176093.1"/>
</dbReference>
<comment type="caution">
    <text evidence="3">The sequence shown here is derived from an EMBL/GenBank/DDBJ whole genome shotgun (WGS) entry which is preliminary data.</text>
</comment>
<dbReference type="InterPro" id="IPR004370">
    <property type="entry name" value="4-OT-like_dom"/>
</dbReference>
<dbReference type="OrthoDB" id="8161at2157"/>
<dbReference type="InterPro" id="IPR014347">
    <property type="entry name" value="Tautomerase/MIF_sf"/>
</dbReference>
<dbReference type="SUPFAM" id="SSF55331">
    <property type="entry name" value="Tautomerase/MIF"/>
    <property type="match status" value="1"/>
</dbReference>
<reference evidence="3 4" key="1">
    <citation type="submission" date="2018-05" db="EMBL/GenBank/DDBJ databases">
        <title>Draft genome of Methanospirillum lacunae Ki8-1.</title>
        <authorList>
            <person name="Dueholm M.S."/>
            <person name="Nielsen P.H."/>
            <person name="Bakmann L.F."/>
            <person name="Otzen D.E."/>
        </authorList>
    </citation>
    <scope>NUCLEOTIDE SEQUENCE [LARGE SCALE GENOMIC DNA]</scope>
    <source>
        <strain evidence="3 4">Ki8-1</strain>
    </source>
</reference>
<dbReference type="AlphaFoldDB" id="A0A2V2N677"/>
<sequence length="60" mass="6383">MPVISVEIGPLTSEVKEELIKTLTKTASSITKIPESSFIVLVKEYPADAIGVGGIPLSKR</sequence>
<evidence type="ECO:0000256" key="1">
    <source>
        <dbReference type="ARBA" id="ARBA00023235"/>
    </source>
</evidence>
<proteinExistence type="predicted"/>
<dbReference type="GeneID" id="97549463"/>
<evidence type="ECO:0000313" key="3">
    <source>
        <dbReference type="EMBL" id="PWR74100.1"/>
    </source>
</evidence>